<dbReference type="PANTHER" id="PTHR42713">
    <property type="entry name" value="HISTIDINE KINASE-RELATED"/>
    <property type="match status" value="1"/>
</dbReference>
<dbReference type="InterPro" id="IPR011006">
    <property type="entry name" value="CheY-like_superfamily"/>
</dbReference>
<evidence type="ECO:0000259" key="9">
    <source>
        <dbReference type="PROSITE" id="PS01124"/>
    </source>
</evidence>
<dbReference type="CDD" id="cd17536">
    <property type="entry name" value="REC_YesN-like"/>
    <property type="match status" value="1"/>
</dbReference>
<sequence length="505" mass="59147">MSLIDWAGCGFEVIAEAGNGEDALHLINECQPDLVITDIRMPVLDGLKLIQNVTESTTFMSKFIIISGFNDFKYAQQALRFGVRDFILKPIDKDELEETLIKLEAFITQEKKEADIQNQFSINLMLQDLLLDYNTPNLTPQQKKILRIDPRHTFYCYMIMELNGIEKNSKKTEVIKNQIYETIKFVCRTNYRIYLYELREGVFGVIINSNDIVHYQSNLTLFVEKMIEELQRKTKEEITIYIGKEITHIAELKSAFTTANDVMKFKYTQSTSKPIFYRNVENLELKYVELDLNLFNQLMEQLEENNSDGFCSIIDKIFIEFQTRTFAPEAVSTSINRCIHSVIGKIKEFDGDESSLQTLEEIINWKSYNWSTAQLKMKFKHFMIESANLIIKLRKENSKGDIYKIKSYIESNFRENISLKTIANTFFLNPVYMGQLFKKTYGMYFKEYLLNLRLTEAKKLLRQTNKRVYEIAEEVGFGSTDYFVTQFEKHEGTTPTEYRNHILNS</sequence>
<dbReference type="PRINTS" id="PR00032">
    <property type="entry name" value="HTHARAC"/>
</dbReference>
<dbReference type="InterPro" id="IPR001789">
    <property type="entry name" value="Sig_transdc_resp-reg_receiver"/>
</dbReference>
<dbReference type="InterPro" id="IPR018062">
    <property type="entry name" value="HTH_AraC-typ_CS"/>
</dbReference>
<dbReference type="InterPro" id="IPR018060">
    <property type="entry name" value="HTH_AraC"/>
</dbReference>
<evidence type="ECO:0000256" key="6">
    <source>
        <dbReference type="ARBA" id="ARBA00023125"/>
    </source>
</evidence>
<evidence type="ECO:0000256" key="1">
    <source>
        <dbReference type="ARBA" id="ARBA00004496"/>
    </source>
</evidence>
<dbReference type="Proteomes" id="UP000199159">
    <property type="component" value="Unassembled WGS sequence"/>
</dbReference>
<dbReference type="GO" id="GO:0005737">
    <property type="term" value="C:cytoplasm"/>
    <property type="evidence" value="ECO:0007669"/>
    <property type="project" value="UniProtKB-SubCell"/>
</dbReference>
<dbReference type="SUPFAM" id="SSF46689">
    <property type="entry name" value="Homeodomain-like"/>
    <property type="match status" value="2"/>
</dbReference>
<keyword evidence="2" id="KW-0963">Cytoplasm</keyword>
<feature type="domain" description="HTH araC/xylS-type" evidence="9">
    <location>
        <begin position="403"/>
        <end position="501"/>
    </location>
</feature>
<keyword evidence="5" id="KW-0805">Transcription regulation</keyword>
<comment type="subcellular location">
    <subcellularLocation>
        <location evidence="1">Cytoplasm</location>
    </subcellularLocation>
</comment>
<feature type="domain" description="Response regulatory" evidence="10">
    <location>
        <begin position="1"/>
        <end position="104"/>
    </location>
</feature>
<dbReference type="Gene3D" id="1.10.10.60">
    <property type="entry name" value="Homeodomain-like"/>
    <property type="match status" value="2"/>
</dbReference>
<keyword evidence="3 8" id="KW-0597">Phosphoprotein</keyword>
<dbReference type="Pfam" id="PF00072">
    <property type="entry name" value="Response_reg"/>
    <property type="match status" value="1"/>
</dbReference>
<dbReference type="GO" id="GO:0000160">
    <property type="term" value="P:phosphorelay signal transduction system"/>
    <property type="evidence" value="ECO:0007669"/>
    <property type="project" value="UniProtKB-KW"/>
</dbReference>
<organism evidence="11 12">
    <name type="scientific">Litchfieldia salsa</name>
    <dbReference type="NCBI Taxonomy" id="930152"/>
    <lineage>
        <taxon>Bacteria</taxon>
        <taxon>Bacillati</taxon>
        <taxon>Bacillota</taxon>
        <taxon>Bacilli</taxon>
        <taxon>Bacillales</taxon>
        <taxon>Bacillaceae</taxon>
        <taxon>Litchfieldia</taxon>
    </lineage>
</organism>
<dbReference type="SUPFAM" id="SSF52172">
    <property type="entry name" value="CheY-like"/>
    <property type="match status" value="1"/>
</dbReference>
<dbReference type="Gene3D" id="3.40.50.2300">
    <property type="match status" value="1"/>
</dbReference>
<dbReference type="InterPro" id="IPR020449">
    <property type="entry name" value="Tscrpt_reg_AraC-type_HTH"/>
</dbReference>
<dbReference type="Pfam" id="PF12833">
    <property type="entry name" value="HTH_18"/>
    <property type="match status" value="1"/>
</dbReference>
<dbReference type="PROSITE" id="PS01124">
    <property type="entry name" value="HTH_ARAC_FAMILY_2"/>
    <property type="match status" value="1"/>
</dbReference>
<evidence type="ECO:0000313" key="12">
    <source>
        <dbReference type="Proteomes" id="UP000199159"/>
    </source>
</evidence>
<evidence type="ECO:0000256" key="5">
    <source>
        <dbReference type="ARBA" id="ARBA00023015"/>
    </source>
</evidence>
<evidence type="ECO:0000256" key="2">
    <source>
        <dbReference type="ARBA" id="ARBA00022490"/>
    </source>
</evidence>
<evidence type="ECO:0000256" key="7">
    <source>
        <dbReference type="ARBA" id="ARBA00023163"/>
    </source>
</evidence>
<reference evidence="12" key="1">
    <citation type="submission" date="2016-10" db="EMBL/GenBank/DDBJ databases">
        <authorList>
            <person name="Varghese N."/>
            <person name="Submissions S."/>
        </authorList>
    </citation>
    <scope>NUCLEOTIDE SEQUENCE [LARGE SCALE GENOMIC DNA]</scope>
    <source>
        <strain evidence="12">IBRC-M10078</strain>
    </source>
</reference>
<feature type="modified residue" description="4-aspartylphosphate" evidence="8">
    <location>
        <position position="38"/>
    </location>
</feature>
<evidence type="ECO:0000256" key="8">
    <source>
        <dbReference type="PROSITE-ProRule" id="PRU00169"/>
    </source>
</evidence>
<name>A0A1H0PBN7_9BACI</name>
<dbReference type="InterPro" id="IPR051552">
    <property type="entry name" value="HptR"/>
</dbReference>
<dbReference type="EMBL" id="FNJU01000001">
    <property type="protein sequence ID" value="SDP02411.1"/>
    <property type="molecule type" value="Genomic_DNA"/>
</dbReference>
<dbReference type="STRING" id="930152.SAMN05216565_101244"/>
<dbReference type="InterPro" id="IPR009057">
    <property type="entry name" value="Homeodomain-like_sf"/>
</dbReference>
<evidence type="ECO:0000313" key="11">
    <source>
        <dbReference type="EMBL" id="SDP02411.1"/>
    </source>
</evidence>
<gene>
    <name evidence="11" type="ORF">SAMN05216565_101244</name>
</gene>
<dbReference type="PANTHER" id="PTHR42713:SF3">
    <property type="entry name" value="TRANSCRIPTIONAL REGULATORY PROTEIN HPTR"/>
    <property type="match status" value="1"/>
</dbReference>
<dbReference type="GO" id="GO:0003700">
    <property type="term" value="F:DNA-binding transcription factor activity"/>
    <property type="evidence" value="ECO:0007669"/>
    <property type="project" value="InterPro"/>
</dbReference>
<evidence type="ECO:0000259" key="10">
    <source>
        <dbReference type="PROSITE" id="PS50110"/>
    </source>
</evidence>
<proteinExistence type="predicted"/>
<dbReference type="PROSITE" id="PS50110">
    <property type="entry name" value="RESPONSE_REGULATORY"/>
    <property type="match status" value="1"/>
</dbReference>
<evidence type="ECO:0000256" key="3">
    <source>
        <dbReference type="ARBA" id="ARBA00022553"/>
    </source>
</evidence>
<evidence type="ECO:0000256" key="4">
    <source>
        <dbReference type="ARBA" id="ARBA00023012"/>
    </source>
</evidence>
<dbReference type="RefSeq" id="WP_238457129.1">
    <property type="nucleotide sequence ID" value="NZ_FNJU01000001.1"/>
</dbReference>
<protein>
    <submittedName>
        <fullName evidence="11">Two-component system, response regulator YesN</fullName>
    </submittedName>
</protein>
<dbReference type="GO" id="GO:0043565">
    <property type="term" value="F:sequence-specific DNA binding"/>
    <property type="evidence" value="ECO:0007669"/>
    <property type="project" value="InterPro"/>
</dbReference>
<dbReference type="SMART" id="SM00342">
    <property type="entry name" value="HTH_ARAC"/>
    <property type="match status" value="1"/>
</dbReference>
<accession>A0A1H0PBN7</accession>
<keyword evidence="4" id="KW-0902">Two-component regulatory system</keyword>
<keyword evidence="12" id="KW-1185">Reference proteome</keyword>
<keyword evidence="6" id="KW-0238">DNA-binding</keyword>
<dbReference type="PROSITE" id="PS00041">
    <property type="entry name" value="HTH_ARAC_FAMILY_1"/>
    <property type="match status" value="1"/>
</dbReference>
<dbReference type="SMART" id="SM00448">
    <property type="entry name" value="REC"/>
    <property type="match status" value="1"/>
</dbReference>
<dbReference type="AlphaFoldDB" id="A0A1H0PBN7"/>
<keyword evidence="7" id="KW-0804">Transcription</keyword>